<keyword evidence="3" id="KW-1185">Reference proteome</keyword>
<dbReference type="Gene3D" id="3.10.450.360">
    <property type="match status" value="1"/>
</dbReference>
<dbReference type="AlphaFoldDB" id="A0A7L7LEJ0"/>
<dbReference type="KEGG" id="add:HUW48_25850"/>
<dbReference type="SUPFAM" id="SSF160574">
    <property type="entry name" value="BT0923-like"/>
    <property type="match status" value="1"/>
</dbReference>
<reference evidence="2 3" key="1">
    <citation type="submission" date="2020-06" db="EMBL/GenBank/DDBJ databases">
        <authorList>
            <person name="Hwang Y.J."/>
        </authorList>
    </citation>
    <scope>NUCLEOTIDE SEQUENCE [LARGE SCALE GENOMIC DNA]</scope>
    <source>
        <strain evidence="2 3">KUDC8001</strain>
    </source>
</reference>
<reference evidence="2 3" key="2">
    <citation type="submission" date="2020-08" db="EMBL/GenBank/DDBJ databases">
        <title>Adhaeribacter dokdonensis sp. nov., isolated from the rhizosphere of Elymus tsukushiensis, a plant native to the Dokdo Islands, Republic of Korea.</title>
        <authorList>
            <person name="Ghim S.Y."/>
        </authorList>
    </citation>
    <scope>NUCLEOTIDE SEQUENCE [LARGE SCALE GENOMIC DNA]</scope>
    <source>
        <strain evidence="2 3">KUDC8001</strain>
    </source>
</reference>
<proteinExistence type="predicted"/>
<evidence type="ECO:0000313" key="2">
    <source>
        <dbReference type="EMBL" id="QMU31241.1"/>
    </source>
</evidence>
<evidence type="ECO:0000256" key="1">
    <source>
        <dbReference type="SAM" id="SignalP"/>
    </source>
</evidence>
<gene>
    <name evidence="2" type="ORF">HUW48_25850</name>
</gene>
<feature type="chain" id="PRO_5029451926" description="PepSY-like domain-containing protein" evidence="1">
    <location>
        <begin position="21"/>
        <end position="150"/>
    </location>
</feature>
<accession>A0A7L7LEJ0</accession>
<sequence length="150" mass="16991">MKKVLYTALLVTGLSVSTFAADDYRYNKEAKVSTSAQAQFNDLYSRATNVSWTVTDKFQKAFFTLDGVTMTAFYDLNGDHIATTQPGKLEQLSETALSRISKAYKGYEVGKVIEYNSTSTVYFVELRKGERELLVRVTPDNSVYFFKQIK</sequence>
<feature type="signal peptide" evidence="1">
    <location>
        <begin position="1"/>
        <end position="20"/>
    </location>
</feature>
<evidence type="ECO:0000313" key="3">
    <source>
        <dbReference type="Proteomes" id="UP000514509"/>
    </source>
</evidence>
<evidence type="ECO:0008006" key="4">
    <source>
        <dbReference type="Google" id="ProtNLM"/>
    </source>
</evidence>
<name>A0A7L7LEJ0_9BACT</name>
<keyword evidence="1" id="KW-0732">Signal</keyword>
<organism evidence="2 3">
    <name type="scientific">Adhaeribacter radiodurans</name>
    <dbReference type="NCBI Taxonomy" id="2745197"/>
    <lineage>
        <taxon>Bacteria</taxon>
        <taxon>Pseudomonadati</taxon>
        <taxon>Bacteroidota</taxon>
        <taxon>Cytophagia</taxon>
        <taxon>Cytophagales</taxon>
        <taxon>Hymenobacteraceae</taxon>
        <taxon>Adhaeribacter</taxon>
    </lineage>
</organism>
<dbReference type="EMBL" id="CP055153">
    <property type="protein sequence ID" value="QMU31241.1"/>
    <property type="molecule type" value="Genomic_DNA"/>
</dbReference>
<dbReference type="Proteomes" id="UP000514509">
    <property type="component" value="Chromosome"/>
</dbReference>
<dbReference type="RefSeq" id="WP_182413678.1">
    <property type="nucleotide sequence ID" value="NZ_CP055153.1"/>
</dbReference>
<protein>
    <recommendedName>
        <fullName evidence="4">PepSY-like domain-containing protein</fullName>
    </recommendedName>
</protein>